<evidence type="ECO:0000259" key="8">
    <source>
        <dbReference type="Pfam" id="PF05598"/>
    </source>
</evidence>
<dbReference type="Proteomes" id="UP000245073">
    <property type="component" value="Unassembled WGS sequence"/>
</dbReference>
<feature type="domain" description="Transposase InsH N-terminal" evidence="8">
    <location>
        <begin position="22"/>
        <end position="110"/>
    </location>
</feature>
<accession>A0A2T9KEG6</accession>
<evidence type="ECO:0000313" key="9">
    <source>
        <dbReference type="EMBL" id="PVM94244.1"/>
    </source>
</evidence>
<dbReference type="Pfam" id="PF01609">
    <property type="entry name" value="DDE_Tnp_1"/>
    <property type="match status" value="1"/>
</dbReference>
<reference evidence="9 10" key="1">
    <citation type="submission" date="2018-04" db="EMBL/GenBank/DDBJ databases">
        <title>The genome sequence of Caulobacter sp. 744.</title>
        <authorList>
            <person name="Gao J."/>
            <person name="Sun J."/>
        </authorList>
    </citation>
    <scope>NUCLEOTIDE SEQUENCE [LARGE SCALE GENOMIC DNA]</scope>
    <source>
        <strain evidence="9 10">774</strain>
    </source>
</reference>
<gene>
    <name evidence="9" type="ORF">DDF67_00010</name>
</gene>
<keyword evidence="5" id="KW-0233">DNA recombination</keyword>
<feature type="compositionally biased region" description="Basic and acidic residues" evidence="6">
    <location>
        <begin position="156"/>
        <end position="170"/>
    </location>
</feature>
<dbReference type="EMBL" id="QDKQ01000002">
    <property type="protein sequence ID" value="PVM94244.1"/>
    <property type="molecule type" value="Genomic_DNA"/>
</dbReference>
<dbReference type="PANTHER" id="PTHR35604">
    <property type="entry name" value="TRANSPOSASE INSH FOR INSERTION SEQUENCE ELEMENT IS5A-RELATED"/>
    <property type="match status" value="1"/>
</dbReference>
<name>A0A2T9KEG6_9CAUL</name>
<evidence type="ECO:0000256" key="2">
    <source>
        <dbReference type="ARBA" id="ARBA00010075"/>
    </source>
</evidence>
<evidence type="ECO:0000256" key="4">
    <source>
        <dbReference type="ARBA" id="ARBA00023125"/>
    </source>
</evidence>
<keyword evidence="10" id="KW-1185">Reference proteome</keyword>
<sequence length="325" mass="36322">MAVKQTGQFSFAEALMPVGAGRNDQLERLHGLVRWYRFEKVLSGLRDDGPGRAAWPVLVMFKALLLQALYGLSERELEAALDDRLSFRRFVGLSIEDAIPDHTTLNRFRNGLIGAGLLEKLFSELDRQLDQAGMILRRGTMLDATLIEAASVPPSDGRDGREPRPGRDPDAAFAKRSGKPGSTYGYKAHVGVDEGSGLIRSLITTPANVNDTVPADALILGDEKVVWADSAYHTHARQRRLKEAKIKPRLMRRPNKHHPDLPPRLKRYNDLIARRRAAVETTFATLKNRMNLRVIRYVGLTKARAQVLMAAIAFNLRRWTALTAT</sequence>
<comment type="caution">
    <text evidence="9">The sequence shown here is derived from an EMBL/GenBank/DDBJ whole genome shotgun (WGS) entry which is preliminary data.</text>
</comment>
<protein>
    <submittedName>
        <fullName evidence="9">IS5 family transposase</fullName>
    </submittedName>
</protein>
<dbReference type="InterPro" id="IPR002559">
    <property type="entry name" value="Transposase_11"/>
</dbReference>
<dbReference type="AlphaFoldDB" id="A0A2T9KEG6"/>
<evidence type="ECO:0000256" key="5">
    <source>
        <dbReference type="ARBA" id="ARBA00023172"/>
    </source>
</evidence>
<organism evidence="9 10">
    <name type="scientific">Caulobacter endophyticus</name>
    <dbReference type="NCBI Taxonomy" id="2172652"/>
    <lineage>
        <taxon>Bacteria</taxon>
        <taxon>Pseudomonadati</taxon>
        <taxon>Pseudomonadota</taxon>
        <taxon>Alphaproteobacteria</taxon>
        <taxon>Caulobacterales</taxon>
        <taxon>Caulobacteraceae</taxon>
        <taxon>Caulobacter</taxon>
    </lineage>
</organism>
<feature type="region of interest" description="Disordered" evidence="6">
    <location>
        <begin position="149"/>
        <end position="180"/>
    </location>
</feature>
<dbReference type="InterPro" id="IPR008490">
    <property type="entry name" value="Transposase_InsH_N"/>
</dbReference>
<dbReference type="NCBIfam" id="NF033581">
    <property type="entry name" value="transpos_IS5_4"/>
    <property type="match status" value="1"/>
</dbReference>
<dbReference type="RefSeq" id="WP_109098934.1">
    <property type="nucleotide sequence ID" value="NZ_QDKQ01000002.1"/>
</dbReference>
<keyword evidence="4" id="KW-0238">DNA-binding</keyword>
<dbReference type="OrthoDB" id="9774608at2"/>
<dbReference type="GO" id="GO:0006313">
    <property type="term" value="P:DNA transposition"/>
    <property type="evidence" value="ECO:0007669"/>
    <property type="project" value="InterPro"/>
</dbReference>
<proteinExistence type="inferred from homology"/>
<dbReference type="PANTHER" id="PTHR35604:SF2">
    <property type="entry name" value="TRANSPOSASE INSH FOR INSERTION SEQUENCE ELEMENT IS5A-RELATED"/>
    <property type="match status" value="1"/>
</dbReference>
<evidence type="ECO:0000256" key="3">
    <source>
        <dbReference type="ARBA" id="ARBA00022578"/>
    </source>
</evidence>
<evidence type="ECO:0000256" key="1">
    <source>
        <dbReference type="ARBA" id="ARBA00003544"/>
    </source>
</evidence>
<dbReference type="InterPro" id="IPR047959">
    <property type="entry name" value="Transpos_IS5"/>
</dbReference>
<evidence type="ECO:0000256" key="6">
    <source>
        <dbReference type="SAM" id="MobiDB-lite"/>
    </source>
</evidence>
<feature type="domain" description="Transposase IS4-like" evidence="7">
    <location>
        <begin position="138"/>
        <end position="316"/>
    </location>
</feature>
<dbReference type="GO" id="GO:0004803">
    <property type="term" value="F:transposase activity"/>
    <property type="evidence" value="ECO:0007669"/>
    <property type="project" value="InterPro"/>
</dbReference>
<comment type="similarity">
    <text evidence="2">Belongs to the transposase 11 family.</text>
</comment>
<dbReference type="Pfam" id="PF05598">
    <property type="entry name" value="DUF772"/>
    <property type="match status" value="1"/>
</dbReference>
<keyword evidence="3" id="KW-0815">Transposition</keyword>
<comment type="function">
    <text evidence="1">Involved in the transposition of the insertion sequence IS5.</text>
</comment>
<dbReference type="GO" id="GO:0003677">
    <property type="term" value="F:DNA binding"/>
    <property type="evidence" value="ECO:0007669"/>
    <property type="project" value="UniProtKB-KW"/>
</dbReference>
<evidence type="ECO:0000313" key="10">
    <source>
        <dbReference type="Proteomes" id="UP000245073"/>
    </source>
</evidence>
<evidence type="ECO:0000259" key="7">
    <source>
        <dbReference type="Pfam" id="PF01609"/>
    </source>
</evidence>